<dbReference type="PANTHER" id="PTHR10803">
    <property type="entry name" value="ARSENICAL PUMP-DRIVING ATPASE ARSENITE-TRANSLOCATING ATPASE"/>
    <property type="match status" value="1"/>
</dbReference>
<reference evidence="3" key="1">
    <citation type="submission" date="2023-12" db="EMBL/GenBank/DDBJ databases">
        <title>Genome assembly of Anisodus tanguticus.</title>
        <authorList>
            <person name="Wang Y.-J."/>
        </authorList>
    </citation>
    <scope>NUCLEOTIDE SEQUENCE</scope>
    <source>
        <strain evidence="3">KB-2021</strain>
        <tissue evidence="3">Leaf</tissue>
    </source>
</reference>
<feature type="domain" description="ArsA/GET3 Anion-transporting ATPase-like" evidence="2">
    <location>
        <begin position="28"/>
        <end position="100"/>
    </location>
</feature>
<evidence type="ECO:0000256" key="1">
    <source>
        <dbReference type="ARBA" id="ARBA00011040"/>
    </source>
</evidence>
<dbReference type="SUPFAM" id="SSF52540">
    <property type="entry name" value="P-loop containing nucleoside triphosphate hydrolases"/>
    <property type="match status" value="1"/>
</dbReference>
<dbReference type="InterPro" id="IPR027417">
    <property type="entry name" value="P-loop_NTPase"/>
</dbReference>
<dbReference type="Pfam" id="PF02374">
    <property type="entry name" value="ArsA_ATPase"/>
    <property type="match status" value="1"/>
</dbReference>
<dbReference type="Gene3D" id="3.40.50.300">
    <property type="entry name" value="P-loop containing nucleotide triphosphate hydrolases"/>
    <property type="match status" value="1"/>
</dbReference>
<dbReference type="GO" id="GO:0071816">
    <property type="term" value="P:tail-anchored membrane protein insertion into ER membrane"/>
    <property type="evidence" value="ECO:0007669"/>
    <property type="project" value="TreeGrafter"/>
</dbReference>
<evidence type="ECO:0000313" key="3">
    <source>
        <dbReference type="EMBL" id="KAK4364249.1"/>
    </source>
</evidence>
<dbReference type="GO" id="GO:0005524">
    <property type="term" value="F:ATP binding"/>
    <property type="evidence" value="ECO:0007669"/>
    <property type="project" value="InterPro"/>
</dbReference>
<dbReference type="InterPro" id="IPR016300">
    <property type="entry name" value="ATPase_ArsA/GET3"/>
</dbReference>
<sequence length="192" mass="21460">MYITDRIYHETVKHYFMSLNTKTSALATYGGKGGLGKTTCSSILGILVSQVRSSVLIISTDPANYLSDAFQQRFSKASILVNGFNNLYAMLCYLKEEVAANFALKEIYLTKVRLRSLNTKNIRKRISQSICYLKEEGAANFALKEIYLTKVRLRSLNNDETIGSDGMDDFLSDLANAITGIDESMSFAEMLK</sequence>
<dbReference type="AlphaFoldDB" id="A0AAE1S768"/>
<organism evidence="3 4">
    <name type="scientific">Anisodus tanguticus</name>
    <dbReference type="NCBI Taxonomy" id="243964"/>
    <lineage>
        <taxon>Eukaryota</taxon>
        <taxon>Viridiplantae</taxon>
        <taxon>Streptophyta</taxon>
        <taxon>Embryophyta</taxon>
        <taxon>Tracheophyta</taxon>
        <taxon>Spermatophyta</taxon>
        <taxon>Magnoliopsida</taxon>
        <taxon>eudicotyledons</taxon>
        <taxon>Gunneridae</taxon>
        <taxon>Pentapetalae</taxon>
        <taxon>asterids</taxon>
        <taxon>lamiids</taxon>
        <taxon>Solanales</taxon>
        <taxon>Solanaceae</taxon>
        <taxon>Solanoideae</taxon>
        <taxon>Hyoscyameae</taxon>
        <taxon>Anisodus</taxon>
    </lineage>
</organism>
<dbReference type="InterPro" id="IPR025723">
    <property type="entry name" value="ArsA/GET3_ATPase-like"/>
</dbReference>
<gene>
    <name evidence="3" type="ORF">RND71_015607</name>
</gene>
<dbReference type="EMBL" id="JAVYJV010000008">
    <property type="protein sequence ID" value="KAK4364249.1"/>
    <property type="molecule type" value="Genomic_DNA"/>
</dbReference>
<accession>A0AAE1S768</accession>
<comment type="similarity">
    <text evidence="1">Belongs to the arsA ATPase family.</text>
</comment>
<evidence type="ECO:0000313" key="4">
    <source>
        <dbReference type="Proteomes" id="UP001291623"/>
    </source>
</evidence>
<dbReference type="PANTHER" id="PTHR10803:SF3">
    <property type="entry name" value="ATPASE GET3"/>
    <property type="match status" value="1"/>
</dbReference>
<protein>
    <recommendedName>
        <fullName evidence="2">ArsA/GET3 Anion-transporting ATPase-like domain-containing protein</fullName>
    </recommendedName>
</protein>
<comment type="caution">
    <text evidence="3">The sequence shown here is derived from an EMBL/GenBank/DDBJ whole genome shotgun (WGS) entry which is preliminary data.</text>
</comment>
<name>A0AAE1S768_9SOLA</name>
<dbReference type="Proteomes" id="UP001291623">
    <property type="component" value="Unassembled WGS sequence"/>
</dbReference>
<proteinExistence type="inferred from homology"/>
<keyword evidence="4" id="KW-1185">Reference proteome</keyword>
<evidence type="ECO:0000259" key="2">
    <source>
        <dbReference type="Pfam" id="PF02374"/>
    </source>
</evidence>
<dbReference type="GO" id="GO:0043529">
    <property type="term" value="C:GET complex"/>
    <property type="evidence" value="ECO:0007669"/>
    <property type="project" value="TreeGrafter"/>
</dbReference>
<dbReference type="GO" id="GO:0016887">
    <property type="term" value="F:ATP hydrolysis activity"/>
    <property type="evidence" value="ECO:0007669"/>
    <property type="project" value="InterPro"/>
</dbReference>